<keyword evidence="3" id="KW-0731">Sigma factor</keyword>
<organism evidence="6 7">
    <name type="scientific">Larkinella punicea</name>
    <dbReference type="NCBI Taxonomy" id="2315727"/>
    <lineage>
        <taxon>Bacteria</taxon>
        <taxon>Pseudomonadati</taxon>
        <taxon>Bacteroidota</taxon>
        <taxon>Cytophagia</taxon>
        <taxon>Cytophagales</taxon>
        <taxon>Spirosomataceae</taxon>
        <taxon>Larkinella</taxon>
    </lineage>
</organism>
<dbReference type="InterPro" id="IPR036388">
    <property type="entry name" value="WH-like_DNA-bd_sf"/>
</dbReference>
<dbReference type="NCBIfam" id="TIGR02937">
    <property type="entry name" value="sigma70-ECF"/>
    <property type="match status" value="1"/>
</dbReference>
<dbReference type="AlphaFoldDB" id="A0A368JKH8"/>
<dbReference type="PANTHER" id="PTHR43133:SF46">
    <property type="entry name" value="RNA POLYMERASE SIGMA-70 FACTOR ECF SUBFAMILY"/>
    <property type="match status" value="1"/>
</dbReference>
<dbReference type="PANTHER" id="PTHR43133">
    <property type="entry name" value="RNA POLYMERASE ECF-TYPE SIGMA FACTO"/>
    <property type="match status" value="1"/>
</dbReference>
<dbReference type="Pfam" id="PF08281">
    <property type="entry name" value="Sigma70_r4_2"/>
    <property type="match status" value="1"/>
</dbReference>
<dbReference type="InterPro" id="IPR014284">
    <property type="entry name" value="RNA_pol_sigma-70_dom"/>
</dbReference>
<sequence length="209" mass="24366">MQHTDAELWELFRTGSPEAFELLYRRFYAVLFRYGRTFTHDDKLVEDCIQDLFLNLHRYGNNLKPMPDGVAFYLLASLRNMLFRQLTLLNRLRDAYPLPETAGSQVELSVEDALIIRQLSDQQIQQLNQALEQLPERQREAIVLKFYSGLSFEQIAQVMGVNHQSAKNFIQKGLQALRQRIGPAIRITQILYGSLIPILPYFFKKSSKR</sequence>
<evidence type="ECO:0000259" key="5">
    <source>
        <dbReference type="Pfam" id="PF08281"/>
    </source>
</evidence>
<evidence type="ECO:0000313" key="6">
    <source>
        <dbReference type="EMBL" id="RCR67556.1"/>
    </source>
</evidence>
<dbReference type="InterPro" id="IPR013249">
    <property type="entry name" value="RNA_pol_sigma70_r4_t2"/>
</dbReference>
<evidence type="ECO:0000256" key="2">
    <source>
        <dbReference type="ARBA" id="ARBA00023015"/>
    </source>
</evidence>
<comment type="similarity">
    <text evidence="1">Belongs to the sigma-70 factor family. ECF subfamily.</text>
</comment>
<dbReference type="SUPFAM" id="SSF88946">
    <property type="entry name" value="Sigma2 domain of RNA polymerase sigma factors"/>
    <property type="match status" value="1"/>
</dbReference>
<reference evidence="6 7" key="1">
    <citation type="submission" date="2018-07" db="EMBL/GenBank/DDBJ databases">
        <title>Genome analysis of Larkinella rosea.</title>
        <authorList>
            <person name="Zhou Z."/>
            <person name="Wang G."/>
        </authorList>
    </citation>
    <scope>NUCLEOTIDE SEQUENCE [LARGE SCALE GENOMIC DNA]</scope>
    <source>
        <strain evidence="7">zzj9</strain>
    </source>
</reference>
<name>A0A368JKH8_9BACT</name>
<keyword evidence="4" id="KW-0804">Transcription</keyword>
<proteinExistence type="inferred from homology"/>
<dbReference type="CDD" id="cd06171">
    <property type="entry name" value="Sigma70_r4"/>
    <property type="match status" value="1"/>
</dbReference>
<evidence type="ECO:0000256" key="3">
    <source>
        <dbReference type="ARBA" id="ARBA00023082"/>
    </source>
</evidence>
<keyword evidence="7" id="KW-1185">Reference proteome</keyword>
<dbReference type="GO" id="GO:0006352">
    <property type="term" value="P:DNA-templated transcription initiation"/>
    <property type="evidence" value="ECO:0007669"/>
    <property type="project" value="InterPro"/>
</dbReference>
<dbReference type="SUPFAM" id="SSF88659">
    <property type="entry name" value="Sigma3 and sigma4 domains of RNA polymerase sigma factors"/>
    <property type="match status" value="1"/>
</dbReference>
<dbReference type="GO" id="GO:0003677">
    <property type="term" value="F:DNA binding"/>
    <property type="evidence" value="ECO:0007669"/>
    <property type="project" value="InterPro"/>
</dbReference>
<dbReference type="Proteomes" id="UP000253383">
    <property type="component" value="Unassembled WGS sequence"/>
</dbReference>
<dbReference type="InterPro" id="IPR013324">
    <property type="entry name" value="RNA_pol_sigma_r3/r4-like"/>
</dbReference>
<evidence type="ECO:0000313" key="7">
    <source>
        <dbReference type="Proteomes" id="UP000253383"/>
    </source>
</evidence>
<dbReference type="Gene3D" id="1.10.1740.10">
    <property type="match status" value="1"/>
</dbReference>
<dbReference type="InterPro" id="IPR013325">
    <property type="entry name" value="RNA_pol_sigma_r2"/>
</dbReference>
<evidence type="ECO:0000256" key="1">
    <source>
        <dbReference type="ARBA" id="ARBA00010641"/>
    </source>
</evidence>
<dbReference type="Gene3D" id="1.10.10.10">
    <property type="entry name" value="Winged helix-like DNA-binding domain superfamily/Winged helix DNA-binding domain"/>
    <property type="match status" value="1"/>
</dbReference>
<gene>
    <name evidence="6" type="ORF">DUE52_20850</name>
</gene>
<dbReference type="RefSeq" id="WP_114407988.1">
    <property type="nucleotide sequence ID" value="NZ_QOWE01000018.1"/>
</dbReference>
<dbReference type="GO" id="GO:0016987">
    <property type="term" value="F:sigma factor activity"/>
    <property type="evidence" value="ECO:0007669"/>
    <property type="project" value="UniProtKB-KW"/>
</dbReference>
<evidence type="ECO:0000256" key="4">
    <source>
        <dbReference type="ARBA" id="ARBA00023163"/>
    </source>
</evidence>
<protein>
    <submittedName>
        <fullName evidence="6">Sigma-70 family RNA polymerase sigma factor</fullName>
    </submittedName>
</protein>
<dbReference type="EMBL" id="QOWE01000018">
    <property type="protein sequence ID" value="RCR67556.1"/>
    <property type="molecule type" value="Genomic_DNA"/>
</dbReference>
<keyword evidence="2" id="KW-0805">Transcription regulation</keyword>
<dbReference type="OrthoDB" id="9150024at2"/>
<feature type="domain" description="RNA polymerase sigma factor 70 region 4 type 2" evidence="5">
    <location>
        <begin position="125"/>
        <end position="177"/>
    </location>
</feature>
<comment type="caution">
    <text evidence="6">The sequence shown here is derived from an EMBL/GenBank/DDBJ whole genome shotgun (WGS) entry which is preliminary data.</text>
</comment>
<dbReference type="InterPro" id="IPR039425">
    <property type="entry name" value="RNA_pol_sigma-70-like"/>
</dbReference>
<accession>A0A368JKH8</accession>